<sequence length="50" mass="5741">MCEEINKLEFDIALLSCSSYAMYLGDFISNKMKKNSIYIGGVLNVLFNIW</sequence>
<name>A0A6C0IJN5_9ZZZZ</name>
<reference evidence="1" key="1">
    <citation type="journal article" date="2020" name="Nature">
        <title>Giant virus diversity and host interactions through global metagenomics.</title>
        <authorList>
            <person name="Schulz F."/>
            <person name="Roux S."/>
            <person name="Paez-Espino D."/>
            <person name="Jungbluth S."/>
            <person name="Walsh D.A."/>
            <person name="Denef V.J."/>
            <person name="McMahon K.D."/>
            <person name="Konstantinidis K.T."/>
            <person name="Eloe-Fadrosh E.A."/>
            <person name="Kyrpides N.C."/>
            <person name="Woyke T."/>
        </authorList>
    </citation>
    <scope>NUCLEOTIDE SEQUENCE</scope>
    <source>
        <strain evidence="1">GVMAG-M-3300023184-89</strain>
    </source>
</reference>
<organism evidence="1">
    <name type="scientific">viral metagenome</name>
    <dbReference type="NCBI Taxonomy" id="1070528"/>
    <lineage>
        <taxon>unclassified sequences</taxon>
        <taxon>metagenomes</taxon>
        <taxon>organismal metagenomes</taxon>
    </lineage>
</organism>
<dbReference type="EMBL" id="MN740193">
    <property type="protein sequence ID" value="QHT92695.1"/>
    <property type="molecule type" value="Genomic_DNA"/>
</dbReference>
<proteinExistence type="predicted"/>
<protein>
    <submittedName>
        <fullName evidence="1">Uncharacterized protein</fullName>
    </submittedName>
</protein>
<dbReference type="AlphaFoldDB" id="A0A6C0IJN5"/>
<accession>A0A6C0IJN5</accession>
<evidence type="ECO:0000313" key="1">
    <source>
        <dbReference type="EMBL" id="QHT92695.1"/>
    </source>
</evidence>